<dbReference type="InterPro" id="IPR005484">
    <property type="entry name" value="Ribosomal_uL18_bac/plant/anim"/>
</dbReference>
<gene>
    <name evidence="7" type="primary">rplR</name>
    <name evidence="8" type="ORF">UT16_C0023G0013</name>
</gene>
<comment type="similarity">
    <text evidence="1 7">Belongs to the universal ribosomal protein uL18 family.</text>
</comment>
<evidence type="ECO:0000313" key="9">
    <source>
        <dbReference type="Proteomes" id="UP000034706"/>
    </source>
</evidence>
<evidence type="ECO:0000256" key="2">
    <source>
        <dbReference type="ARBA" id="ARBA00022730"/>
    </source>
</evidence>
<evidence type="ECO:0000313" key="8">
    <source>
        <dbReference type="EMBL" id="KKQ91153.1"/>
    </source>
</evidence>
<keyword evidence="2 7" id="KW-0699">rRNA-binding</keyword>
<comment type="function">
    <text evidence="7">This is one of the proteins that bind and probably mediate the attachment of the 5S RNA into the large ribosomal subunit, where it forms part of the central protuberance.</text>
</comment>
<dbReference type="PATRIC" id="fig|1618611.3.peg.276"/>
<evidence type="ECO:0000256" key="3">
    <source>
        <dbReference type="ARBA" id="ARBA00022884"/>
    </source>
</evidence>
<keyword evidence="5 7" id="KW-0687">Ribonucleoprotein</keyword>
<evidence type="ECO:0000256" key="4">
    <source>
        <dbReference type="ARBA" id="ARBA00022980"/>
    </source>
</evidence>
<dbReference type="Proteomes" id="UP000034706">
    <property type="component" value="Unassembled WGS sequence"/>
</dbReference>
<accession>A0A0G0LH24</accession>
<dbReference type="GO" id="GO:0022625">
    <property type="term" value="C:cytosolic large ribosomal subunit"/>
    <property type="evidence" value="ECO:0007669"/>
    <property type="project" value="TreeGrafter"/>
</dbReference>
<name>A0A0G0LH24_9BACT</name>
<dbReference type="PANTHER" id="PTHR12899">
    <property type="entry name" value="39S RIBOSOMAL PROTEIN L18, MITOCHONDRIAL"/>
    <property type="match status" value="1"/>
</dbReference>
<dbReference type="FunFam" id="3.30.420.100:FF:000001">
    <property type="entry name" value="50S ribosomal protein L18"/>
    <property type="match status" value="1"/>
</dbReference>
<dbReference type="HAMAP" id="MF_01337_B">
    <property type="entry name" value="Ribosomal_uL18_B"/>
    <property type="match status" value="1"/>
</dbReference>
<evidence type="ECO:0000256" key="6">
    <source>
        <dbReference type="ARBA" id="ARBA00035197"/>
    </source>
</evidence>
<dbReference type="GO" id="GO:0003735">
    <property type="term" value="F:structural constituent of ribosome"/>
    <property type="evidence" value="ECO:0007669"/>
    <property type="project" value="InterPro"/>
</dbReference>
<dbReference type="GO" id="GO:0008097">
    <property type="term" value="F:5S rRNA binding"/>
    <property type="evidence" value="ECO:0007669"/>
    <property type="project" value="TreeGrafter"/>
</dbReference>
<dbReference type="AlphaFoldDB" id="A0A0G0LH24"/>
<reference evidence="8" key="1">
    <citation type="journal article" date="2015" name="Nature">
        <title>rRNA introns, odd ribosomes, and small enigmatic genomes across a large radiation of phyla.</title>
        <authorList>
            <person name="Brown C.T."/>
            <person name="Hug L.A."/>
            <person name="Thomas B.C."/>
            <person name="Sharon I."/>
            <person name="Castelle C.J."/>
            <person name="Singh A."/>
            <person name="Wilkins M.J."/>
            <person name="Williams K.H."/>
            <person name="Banfield J.F."/>
        </authorList>
    </citation>
    <scope>NUCLEOTIDE SEQUENCE [LARGE SCALE GENOMIC DNA]</scope>
</reference>
<dbReference type="InterPro" id="IPR004389">
    <property type="entry name" value="Ribosomal_uL18_bac-type"/>
</dbReference>
<comment type="subunit">
    <text evidence="7">Part of the 50S ribosomal subunit; part of the 5S rRNA/L5/L18/L25 subcomplex. Contacts the 5S and 23S rRNAs.</text>
</comment>
<dbReference type="SUPFAM" id="SSF53137">
    <property type="entry name" value="Translational machinery components"/>
    <property type="match status" value="1"/>
</dbReference>
<dbReference type="PANTHER" id="PTHR12899:SF3">
    <property type="entry name" value="LARGE RIBOSOMAL SUBUNIT PROTEIN UL18M"/>
    <property type="match status" value="1"/>
</dbReference>
<proteinExistence type="inferred from homology"/>
<organism evidence="8 9">
    <name type="scientific">Candidatus Azambacteria bacterium GW2011_GWA2_39_10</name>
    <dbReference type="NCBI Taxonomy" id="1618611"/>
    <lineage>
        <taxon>Bacteria</taxon>
        <taxon>Candidatus Azamiibacteriota</taxon>
    </lineage>
</organism>
<dbReference type="NCBIfam" id="TIGR00060">
    <property type="entry name" value="L18_bact"/>
    <property type="match status" value="1"/>
</dbReference>
<dbReference type="Gene3D" id="3.30.420.100">
    <property type="match status" value="1"/>
</dbReference>
<protein>
    <recommendedName>
        <fullName evidence="6 7">Large ribosomal subunit protein uL18</fullName>
    </recommendedName>
</protein>
<keyword evidence="3 7" id="KW-0694">RNA-binding</keyword>
<dbReference type="InterPro" id="IPR057268">
    <property type="entry name" value="Ribosomal_L18"/>
</dbReference>
<sequence>MTKKTKKLKREMRHKRIRAKIEGTAERPRLSVFKSNYHLYAQIINDNEGKTFAAASDKEIKLKNPTKKSLAYEVGKLIAKRAAEKNISKIVFDRGGYKFHGIILELAKGAKEGGLKF</sequence>
<dbReference type="CDD" id="cd00432">
    <property type="entry name" value="Ribosomal_L18_L5e"/>
    <property type="match status" value="1"/>
</dbReference>
<comment type="caution">
    <text evidence="8">The sequence shown here is derived from an EMBL/GenBank/DDBJ whole genome shotgun (WGS) entry which is preliminary data.</text>
</comment>
<dbReference type="EMBL" id="LBVT01000023">
    <property type="protein sequence ID" value="KKQ91153.1"/>
    <property type="molecule type" value="Genomic_DNA"/>
</dbReference>
<keyword evidence="4 7" id="KW-0689">Ribosomal protein</keyword>
<dbReference type="Pfam" id="PF00861">
    <property type="entry name" value="Ribosomal_L18p"/>
    <property type="match status" value="1"/>
</dbReference>
<evidence type="ECO:0000256" key="1">
    <source>
        <dbReference type="ARBA" id="ARBA00007116"/>
    </source>
</evidence>
<evidence type="ECO:0000256" key="7">
    <source>
        <dbReference type="HAMAP-Rule" id="MF_01337"/>
    </source>
</evidence>
<evidence type="ECO:0000256" key="5">
    <source>
        <dbReference type="ARBA" id="ARBA00023274"/>
    </source>
</evidence>
<dbReference type="GO" id="GO:0006412">
    <property type="term" value="P:translation"/>
    <property type="evidence" value="ECO:0007669"/>
    <property type="project" value="UniProtKB-UniRule"/>
</dbReference>